<evidence type="ECO:0000259" key="2">
    <source>
        <dbReference type="Pfam" id="PF13358"/>
    </source>
</evidence>
<proteinExistence type="predicted"/>
<dbReference type="InterPro" id="IPR038717">
    <property type="entry name" value="Tc1-like_DDE_dom"/>
</dbReference>
<evidence type="ECO:0000259" key="1">
    <source>
        <dbReference type="Pfam" id="PF01498"/>
    </source>
</evidence>
<reference evidence="3" key="1">
    <citation type="submission" date="2021-02" db="EMBL/GenBank/DDBJ databases">
        <authorList>
            <person name="Nowell W R."/>
        </authorList>
    </citation>
    <scope>NUCLEOTIDE SEQUENCE</scope>
</reference>
<dbReference type="GO" id="GO:0003677">
    <property type="term" value="F:DNA binding"/>
    <property type="evidence" value="ECO:0007669"/>
    <property type="project" value="InterPro"/>
</dbReference>
<organism evidence="3 5">
    <name type="scientific">Rotaria socialis</name>
    <dbReference type="NCBI Taxonomy" id="392032"/>
    <lineage>
        <taxon>Eukaryota</taxon>
        <taxon>Metazoa</taxon>
        <taxon>Spiralia</taxon>
        <taxon>Gnathifera</taxon>
        <taxon>Rotifera</taxon>
        <taxon>Eurotatoria</taxon>
        <taxon>Bdelloidea</taxon>
        <taxon>Philodinida</taxon>
        <taxon>Philodinidae</taxon>
        <taxon>Rotaria</taxon>
    </lineage>
</organism>
<evidence type="ECO:0008006" key="6">
    <source>
        <dbReference type="Google" id="ProtNLM"/>
    </source>
</evidence>
<evidence type="ECO:0000313" key="4">
    <source>
        <dbReference type="EMBL" id="CAF4920508.1"/>
    </source>
</evidence>
<feature type="domain" description="Transposase Tc1-like" evidence="1">
    <location>
        <begin position="68"/>
        <end position="139"/>
    </location>
</feature>
<dbReference type="GO" id="GO:0015074">
    <property type="term" value="P:DNA integration"/>
    <property type="evidence" value="ECO:0007669"/>
    <property type="project" value="InterPro"/>
</dbReference>
<dbReference type="EMBL" id="CAJOBR010018426">
    <property type="protein sequence ID" value="CAF4920508.1"/>
    <property type="molecule type" value="Genomic_DNA"/>
</dbReference>
<dbReference type="AlphaFoldDB" id="A0A818VAN0"/>
<dbReference type="PANTHER" id="PTHR47326">
    <property type="entry name" value="TRANSPOSABLE ELEMENT TC3 TRANSPOSASE-LIKE PROTEIN"/>
    <property type="match status" value="1"/>
</dbReference>
<dbReference type="InterPro" id="IPR009057">
    <property type="entry name" value="Homeodomain-like_sf"/>
</dbReference>
<dbReference type="Pfam" id="PF01498">
    <property type="entry name" value="HTH_Tnp_Tc3_2"/>
    <property type="match status" value="1"/>
</dbReference>
<dbReference type="Proteomes" id="UP000663872">
    <property type="component" value="Unassembled WGS sequence"/>
</dbReference>
<dbReference type="Gene3D" id="3.30.420.10">
    <property type="entry name" value="Ribonuclease H-like superfamily/Ribonuclease H"/>
    <property type="match status" value="1"/>
</dbReference>
<dbReference type="InterPro" id="IPR002492">
    <property type="entry name" value="Transposase_Tc1-like"/>
</dbReference>
<accession>A0A818VAN0</accession>
<name>A0A818VAN0_9BILA</name>
<comment type="caution">
    <text evidence="3">The sequence shown here is derived from an EMBL/GenBank/DDBJ whole genome shotgun (WGS) entry which is preliminary data.</text>
</comment>
<dbReference type="Pfam" id="PF13358">
    <property type="entry name" value="DDE_3"/>
    <property type="match status" value="1"/>
</dbReference>
<dbReference type="PANTHER" id="PTHR47326:SF1">
    <property type="entry name" value="HTH PSQ-TYPE DOMAIN-CONTAINING PROTEIN"/>
    <property type="match status" value="1"/>
</dbReference>
<sequence length="342" mass="39437">MGRSKVTADKKIEIKTLLEMGFCQRQVARDLHVSQTCVAHVSKKLKQNLPLSNSIGQGRKKASTQDDDRRLSYIMKKDRTKSSQMLAAEWTLSNGKKLCASTVRRRLISMGYKSYTAKRKPLRTPAQIKKRLTFAKDHQYWSNEWNNVIWSDEAHFEVFNRKNRTLVRRLKSENNEPFNFVPRVQGGGGTVSVWGCMSGGARGPLMIYTGRLNGPAYIKTIQDALPMFIENTFDTVNDNWIYMQDNAPPHTSKYSMKWFKDNNINVLKWPASSPDLNPIENLWDYIDKELKKLKPTNAGQLQTMIEDLWIGVTAMRCKKLVDTMPRRMKQCILARGKTFSKY</sequence>
<evidence type="ECO:0000313" key="5">
    <source>
        <dbReference type="Proteomes" id="UP000663872"/>
    </source>
</evidence>
<feature type="domain" description="Tc1-like transposase DDE" evidence="2">
    <location>
        <begin position="148"/>
        <end position="297"/>
    </location>
</feature>
<dbReference type="GO" id="GO:0006313">
    <property type="term" value="P:DNA transposition"/>
    <property type="evidence" value="ECO:0007669"/>
    <property type="project" value="InterPro"/>
</dbReference>
<dbReference type="EMBL" id="CAJNYT010005045">
    <property type="protein sequence ID" value="CAF3709338.1"/>
    <property type="molecule type" value="Genomic_DNA"/>
</dbReference>
<dbReference type="SUPFAM" id="SSF46689">
    <property type="entry name" value="Homeodomain-like"/>
    <property type="match status" value="1"/>
</dbReference>
<evidence type="ECO:0000313" key="3">
    <source>
        <dbReference type="EMBL" id="CAF3709338.1"/>
    </source>
</evidence>
<protein>
    <recommendedName>
        <fullName evidence="6">Transposase</fullName>
    </recommendedName>
</protein>
<dbReference type="InterPro" id="IPR036397">
    <property type="entry name" value="RNaseH_sf"/>
</dbReference>
<gene>
    <name evidence="3" type="ORF">GRG538_LOCUS28892</name>
    <name evidence="4" type="ORF">QYT958_LOCUS31443</name>
</gene>
<dbReference type="Proteomes" id="UP000663848">
    <property type="component" value="Unassembled WGS sequence"/>
</dbReference>